<organism evidence="2">
    <name type="scientific">marine metagenome</name>
    <dbReference type="NCBI Taxonomy" id="408172"/>
    <lineage>
        <taxon>unclassified sequences</taxon>
        <taxon>metagenomes</taxon>
        <taxon>ecological metagenomes</taxon>
    </lineage>
</organism>
<sequence>MKEIKFKGHSDELLSARLDVPSGKINSYAIFAHCFTCSKDLYAADKVSQKLAKYGIGVLRFDFTGLGKSEGEFGNTNFSSNVEDLIKAQEFLNSNYQPATLMVGHSLGGAATLAAATKLNDIKAVVTIGAPSNVANIQRHFSDVNIIKEKGEAEIKIAGRKFNVKKQFLDDIDHTKLLEIIKKLNKPVLIMHSPIDEIVGIENAKNLYDALSHPKSFISLDKADHLITKTKDADYISSIIAAWSSNYLDK</sequence>
<name>A0A382LK31_9ZZZZ</name>
<proteinExistence type="predicted"/>
<gene>
    <name evidence="2" type="ORF">METZ01_LOCUS290048</name>
</gene>
<accession>A0A382LK31</accession>
<dbReference type="SUPFAM" id="SSF53474">
    <property type="entry name" value="alpha/beta-Hydrolases"/>
    <property type="match status" value="1"/>
</dbReference>
<protein>
    <recommendedName>
        <fullName evidence="1">Serine aminopeptidase S33 domain-containing protein</fullName>
    </recommendedName>
</protein>
<dbReference type="Gene3D" id="3.40.50.1820">
    <property type="entry name" value="alpha/beta hydrolase"/>
    <property type="match status" value="1"/>
</dbReference>
<dbReference type="AlphaFoldDB" id="A0A382LK31"/>
<evidence type="ECO:0000259" key="1">
    <source>
        <dbReference type="Pfam" id="PF12146"/>
    </source>
</evidence>
<dbReference type="InterPro" id="IPR029058">
    <property type="entry name" value="AB_hydrolase_fold"/>
</dbReference>
<dbReference type="InterPro" id="IPR022742">
    <property type="entry name" value="Hydrolase_4"/>
</dbReference>
<dbReference type="PANTHER" id="PTHR12277">
    <property type="entry name" value="ALPHA/BETA HYDROLASE DOMAIN-CONTAINING PROTEIN"/>
    <property type="match status" value="1"/>
</dbReference>
<feature type="domain" description="Serine aminopeptidase S33" evidence="1">
    <location>
        <begin position="45"/>
        <end position="134"/>
    </location>
</feature>
<reference evidence="2" key="1">
    <citation type="submission" date="2018-05" db="EMBL/GenBank/DDBJ databases">
        <authorList>
            <person name="Lanie J.A."/>
            <person name="Ng W.-L."/>
            <person name="Kazmierczak K.M."/>
            <person name="Andrzejewski T.M."/>
            <person name="Davidsen T.M."/>
            <person name="Wayne K.J."/>
            <person name="Tettelin H."/>
            <person name="Glass J.I."/>
            <person name="Rusch D."/>
            <person name="Podicherti R."/>
            <person name="Tsui H.-C.T."/>
            <person name="Winkler M.E."/>
        </authorList>
    </citation>
    <scope>NUCLEOTIDE SEQUENCE</scope>
</reference>
<dbReference type="Pfam" id="PF12146">
    <property type="entry name" value="Hydrolase_4"/>
    <property type="match status" value="1"/>
</dbReference>
<dbReference type="EMBL" id="UINC01087647">
    <property type="protein sequence ID" value="SVC37194.1"/>
    <property type="molecule type" value="Genomic_DNA"/>
</dbReference>
<evidence type="ECO:0000313" key="2">
    <source>
        <dbReference type="EMBL" id="SVC37194.1"/>
    </source>
</evidence>